<evidence type="ECO:0000256" key="7">
    <source>
        <dbReference type="ARBA" id="ARBA00023295"/>
    </source>
</evidence>
<dbReference type="AlphaFoldDB" id="A0A5M3WFF2"/>
<feature type="signal peptide" evidence="9">
    <location>
        <begin position="1"/>
        <end position="34"/>
    </location>
</feature>
<evidence type="ECO:0000256" key="5">
    <source>
        <dbReference type="ARBA" id="ARBA00023001"/>
    </source>
</evidence>
<feature type="domain" description="CBM2" evidence="10">
    <location>
        <begin position="31"/>
        <end position="141"/>
    </location>
</feature>
<dbReference type="RefSeq" id="WP_155353388.1">
    <property type="nucleotide sequence ID" value="NZ_BAAAHL010000041.1"/>
</dbReference>
<evidence type="ECO:0000256" key="9">
    <source>
        <dbReference type="SAM" id="SignalP"/>
    </source>
</evidence>
<dbReference type="EC" id="3.2.1.4" evidence="2"/>
<keyword evidence="6" id="KW-0119">Carbohydrate metabolism</keyword>
<dbReference type="Pfam" id="PF00150">
    <property type="entry name" value="Cellulase"/>
    <property type="match status" value="1"/>
</dbReference>
<dbReference type="PROSITE" id="PS00659">
    <property type="entry name" value="GLYCOSYL_HYDROL_F5"/>
    <property type="match status" value="1"/>
</dbReference>
<keyword evidence="4" id="KW-0378">Hydrolase</keyword>
<keyword evidence="3 9" id="KW-0732">Signal</keyword>
<keyword evidence="7" id="KW-0326">Glycosidase</keyword>
<evidence type="ECO:0000256" key="1">
    <source>
        <dbReference type="ARBA" id="ARBA00000966"/>
    </source>
</evidence>
<dbReference type="SMART" id="SM00637">
    <property type="entry name" value="CBD_II"/>
    <property type="match status" value="1"/>
</dbReference>
<dbReference type="GO" id="GO:0030247">
    <property type="term" value="F:polysaccharide binding"/>
    <property type="evidence" value="ECO:0007669"/>
    <property type="project" value="UniProtKB-UniRule"/>
</dbReference>
<keyword evidence="5" id="KW-0136">Cellulose degradation</keyword>
<comment type="catalytic activity">
    <reaction evidence="1">
        <text>Endohydrolysis of (1-&gt;4)-beta-D-glucosidic linkages in cellulose, lichenin and cereal beta-D-glucans.</text>
        <dbReference type="EC" id="3.2.1.4"/>
    </reaction>
</comment>
<evidence type="ECO:0000256" key="6">
    <source>
        <dbReference type="ARBA" id="ARBA00023277"/>
    </source>
</evidence>
<dbReference type="PANTHER" id="PTHR34142:SF1">
    <property type="entry name" value="GLYCOSIDE HYDROLASE FAMILY 5 DOMAIN-CONTAINING PROTEIN"/>
    <property type="match status" value="1"/>
</dbReference>
<evidence type="ECO:0000313" key="12">
    <source>
        <dbReference type="Proteomes" id="UP000331127"/>
    </source>
</evidence>
<evidence type="ECO:0000256" key="8">
    <source>
        <dbReference type="ARBA" id="ARBA00023326"/>
    </source>
</evidence>
<feature type="chain" id="PRO_5024360972" description="cellulase" evidence="9">
    <location>
        <begin position="35"/>
        <end position="701"/>
    </location>
</feature>
<dbReference type="GO" id="GO:0030245">
    <property type="term" value="P:cellulose catabolic process"/>
    <property type="evidence" value="ECO:0007669"/>
    <property type="project" value="UniProtKB-KW"/>
</dbReference>
<evidence type="ECO:0000259" key="10">
    <source>
        <dbReference type="PROSITE" id="PS51173"/>
    </source>
</evidence>
<keyword evidence="12" id="KW-1185">Reference proteome</keyword>
<reference evidence="11 12" key="1">
    <citation type="submission" date="2019-10" db="EMBL/GenBank/DDBJ databases">
        <title>Whole genome shotgun sequence of Acrocarpospora macrocephala NBRC 16266.</title>
        <authorList>
            <person name="Ichikawa N."/>
            <person name="Kimura A."/>
            <person name="Kitahashi Y."/>
            <person name="Komaki H."/>
            <person name="Oguchi A."/>
        </authorList>
    </citation>
    <scope>NUCLEOTIDE SEQUENCE [LARGE SCALE GENOMIC DNA]</scope>
    <source>
        <strain evidence="11 12">NBRC 16266</strain>
    </source>
</reference>
<accession>A0A5M3WFF2</accession>
<gene>
    <name evidence="11" type="ORF">Amac_012990</name>
</gene>
<dbReference type="Gene3D" id="2.60.40.290">
    <property type="match status" value="1"/>
</dbReference>
<name>A0A5M3WFF2_9ACTN</name>
<protein>
    <recommendedName>
        <fullName evidence="2">cellulase</fullName>
        <ecNumber evidence="2">3.2.1.4</ecNumber>
    </recommendedName>
</protein>
<dbReference type="InterPro" id="IPR018087">
    <property type="entry name" value="Glyco_hydro_5_CS"/>
</dbReference>
<dbReference type="InterPro" id="IPR001547">
    <property type="entry name" value="Glyco_hydro_5"/>
</dbReference>
<keyword evidence="8" id="KW-0624">Polysaccharide degradation</keyword>
<dbReference type="SUPFAM" id="SSF51445">
    <property type="entry name" value="(Trans)glycosidases"/>
    <property type="match status" value="1"/>
</dbReference>
<dbReference type="GO" id="GO:0008810">
    <property type="term" value="F:cellulase activity"/>
    <property type="evidence" value="ECO:0007669"/>
    <property type="project" value="UniProtKB-EC"/>
</dbReference>
<dbReference type="EMBL" id="BLAE01000007">
    <property type="protein sequence ID" value="GES07704.1"/>
    <property type="molecule type" value="Genomic_DNA"/>
</dbReference>
<organism evidence="11 12">
    <name type="scientific">Acrocarpospora macrocephala</name>
    <dbReference type="NCBI Taxonomy" id="150177"/>
    <lineage>
        <taxon>Bacteria</taxon>
        <taxon>Bacillati</taxon>
        <taxon>Actinomycetota</taxon>
        <taxon>Actinomycetes</taxon>
        <taxon>Streptosporangiales</taxon>
        <taxon>Streptosporangiaceae</taxon>
        <taxon>Acrocarpospora</taxon>
    </lineage>
</organism>
<evidence type="ECO:0000313" key="11">
    <source>
        <dbReference type="EMBL" id="GES07704.1"/>
    </source>
</evidence>
<dbReference type="InterPro" id="IPR008965">
    <property type="entry name" value="CBM2/CBM3_carb-bd_dom_sf"/>
</dbReference>
<comment type="caution">
    <text evidence="11">The sequence shown here is derived from an EMBL/GenBank/DDBJ whole genome shotgun (WGS) entry which is preliminary data.</text>
</comment>
<dbReference type="InterPro" id="IPR006311">
    <property type="entry name" value="TAT_signal"/>
</dbReference>
<dbReference type="PROSITE" id="PS51173">
    <property type="entry name" value="CBM2"/>
    <property type="match status" value="1"/>
</dbReference>
<evidence type="ECO:0000256" key="2">
    <source>
        <dbReference type="ARBA" id="ARBA00012601"/>
    </source>
</evidence>
<proteinExistence type="predicted"/>
<dbReference type="Gene3D" id="3.20.20.80">
    <property type="entry name" value="Glycosidases"/>
    <property type="match status" value="1"/>
</dbReference>
<dbReference type="OrthoDB" id="182870at2"/>
<sequence length="701" mass="72169">MRINRNTWRRAVMAAAAVLLGAVGLAAVQTAADAAVSCSATYAKGWDNGSGFGATITVTNTGDPLTSWTLGFDFPNNQVITQMWDGVPTPATPTPAGAVVAINPASYNAAKGTGATWSVGFNGTYTGGVNTNPPSVSCTGTGAGGTQQALVVSATSVNVPEGGTVGYTVRLQSQPSGNVTVTNTAGTGDSNITVTGGATLTFTSANWNIPQTVTLSAAEDSDFTNGTRPIAVASSGLTSVTVNATEADNDMSCTQGVTVTPTGVIVPEGSTATYTVRLNCQPASTVTVTNTAGTGDSNITVIGGGTLTFTSANWNIPQTVTLSAAEDADSTNGSRPIIVASTGLTSLTVNATEADNDGSTGGAAPALHVSGNRLVTSSGATYRLLGVNRASGEFACVQGKGMWDSGPVDQASVDAMKAWNIRAVRIPLNEECWNGTNGSPSGAAYQQNVKDYVNLLVANGITPIVEMHWNYGQYTGPGAGCSDIAATCQKPMPDAQYAPMFWTGVANAFKASNAVVFDLFNEPFPDAAANWNATAGWTCWRDGGTCPGIGYQVAGMQSLVNTVRATGATNVIMLGGLTWSNDLSQWLTYKPTDPTGNLMAAWHTYNFNACSNVSCWNSQVGAVAAQVPVHAGEIGQDSCAHDYIDQVMAWADAHGVGYTAWTWNPWGCGQGNVLITDYSGTPTSTYGEGFKAHLLTQNPLS</sequence>
<dbReference type="InterPro" id="IPR012291">
    <property type="entry name" value="CBM2_carb-bd_dom_sf"/>
</dbReference>
<dbReference type="Pfam" id="PF00553">
    <property type="entry name" value="CBM_2"/>
    <property type="match status" value="1"/>
</dbReference>
<dbReference type="InterPro" id="IPR001919">
    <property type="entry name" value="CBD2"/>
</dbReference>
<dbReference type="PANTHER" id="PTHR34142">
    <property type="entry name" value="ENDO-BETA-1,4-GLUCANASE A"/>
    <property type="match status" value="1"/>
</dbReference>
<dbReference type="Proteomes" id="UP000331127">
    <property type="component" value="Unassembled WGS sequence"/>
</dbReference>
<dbReference type="InterPro" id="IPR017853">
    <property type="entry name" value="GH"/>
</dbReference>
<evidence type="ECO:0000256" key="3">
    <source>
        <dbReference type="ARBA" id="ARBA00022729"/>
    </source>
</evidence>
<dbReference type="PROSITE" id="PS51318">
    <property type="entry name" value="TAT"/>
    <property type="match status" value="1"/>
</dbReference>
<dbReference type="SUPFAM" id="SSF49384">
    <property type="entry name" value="Carbohydrate-binding domain"/>
    <property type="match status" value="1"/>
</dbReference>
<evidence type="ECO:0000256" key="4">
    <source>
        <dbReference type="ARBA" id="ARBA00022801"/>
    </source>
</evidence>